<dbReference type="InterPro" id="IPR042185">
    <property type="entry name" value="Serpin_sf_2"/>
</dbReference>
<evidence type="ECO:0000259" key="3">
    <source>
        <dbReference type="SMART" id="SM00093"/>
    </source>
</evidence>
<name>A0ABN8LSL9_9CNID</name>
<dbReference type="Gene3D" id="2.30.39.10">
    <property type="entry name" value="Alpha-1-antitrypsin, domain 1"/>
    <property type="match status" value="1"/>
</dbReference>
<accession>A0ABN8LSL9</accession>
<dbReference type="PROSITE" id="PS00284">
    <property type="entry name" value="SERPIN"/>
    <property type="match status" value="1"/>
</dbReference>
<dbReference type="InterPro" id="IPR023795">
    <property type="entry name" value="Serpin_CS"/>
</dbReference>
<dbReference type="SUPFAM" id="SSF56574">
    <property type="entry name" value="Serpins"/>
    <property type="match status" value="1"/>
</dbReference>
<sequence length="388" mass="43671">MQSVVEANNKFTLDLYQVLQKDDKFTDKNLFYSPSSISIALAMTSMGARGDTAKQLSEALHWEAMTSDQLHDQQRHFLDALQDSNAEGNELLAANRLFVQKSLTIEQEFLEGTKRFYNAETALTDYQKDPEGARKEVNDWVERKTKENIKNLIPEGVFNSSTKLTLVNAIYFKGIWQNEFNRRATRSKDFFVSKKEKVKVKMMKLKTKFKHIANGAELGCQLLELPYQGEDLSMLILLPQDKYGLASVEASLTHDKLQKAIALTQEQPPGRVKVYLPRFKMTQEFQLKKPLAKMGVTDMFNAKADFTGISPGLFVSHVIHKAFVEVNEKGTEAAAATAVVMSRSKSPSGGSAKIPVFCADHPFLFLLCHKKSGGILFMGRMMKPEPLD</sequence>
<dbReference type="InterPro" id="IPR036186">
    <property type="entry name" value="Serpin_sf"/>
</dbReference>
<evidence type="ECO:0000313" key="4">
    <source>
        <dbReference type="EMBL" id="CAH3020280.1"/>
    </source>
</evidence>
<evidence type="ECO:0000256" key="2">
    <source>
        <dbReference type="RuleBase" id="RU000411"/>
    </source>
</evidence>
<comment type="caution">
    <text evidence="4">The sequence shown here is derived from an EMBL/GenBank/DDBJ whole genome shotgun (WGS) entry which is preliminary data.</text>
</comment>
<organism evidence="4 5">
    <name type="scientific">Porites evermanni</name>
    <dbReference type="NCBI Taxonomy" id="104178"/>
    <lineage>
        <taxon>Eukaryota</taxon>
        <taxon>Metazoa</taxon>
        <taxon>Cnidaria</taxon>
        <taxon>Anthozoa</taxon>
        <taxon>Hexacorallia</taxon>
        <taxon>Scleractinia</taxon>
        <taxon>Fungiina</taxon>
        <taxon>Poritidae</taxon>
        <taxon>Porites</taxon>
    </lineage>
</organism>
<evidence type="ECO:0000313" key="5">
    <source>
        <dbReference type="Proteomes" id="UP001159427"/>
    </source>
</evidence>
<feature type="domain" description="Serpin" evidence="3">
    <location>
        <begin position="13"/>
        <end position="384"/>
    </location>
</feature>
<dbReference type="Pfam" id="PF00079">
    <property type="entry name" value="Serpin"/>
    <property type="match status" value="1"/>
</dbReference>
<dbReference type="InterPro" id="IPR042178">
    <property type="entry name" value="Serpin_sf_1"/>
</dbReference>
<dbReference type="PANTHER" id="PTHR11461:SF211">
    <property type="entry name" value="GH10112P-RELATED"/>
    <property type="match status" value="1"/>
</dbReference>
<reference evidence="4 5" key="1">
    <citation type="submission" date="2022-05" db="EMBL/GenBank/DDBJ databases">
        <authorList>
            <consortium name="Genoscope - CEA"/>
            <person name="William W."/>
        </authorList>
    </citation>
    <scope>NUCLEOTIDE SEQUENCE [LARGE SCALE GENOMIC DNA]</scope>
</reference>
<comment type="similarity">
    <text evidence="1 2">Belongs to the serpin family.</text>
</comment>
<protein>
    <recommendedName>
        <fullName evidence="3">Serpin domain-containing protein</fullName>
    </recommendedName>
</protein>
<dbReference type="CDD" id="cd19590">
    <property type="entry name" value="serpin_thermopin-like"/>
    <property type="match status" value="1"/>
</dbReference>
<dbReference type="InterPro" id="IPR000215">
    <property type="entry name" value="Serpin_fam"/>
</dbReference>
<dbReference type="EMBL" id="CALNXI010000142">
    <property type="protein sequence ID" value="CAH3020280.1"/>
    <property type="molecule type" value="Genomic_DNA"/>
</dbReference>
<keyword evidence="5" id="KW-1185">Reference proteome</keyword>
<proteinExistence type="inferred from homology"/>
<evidence type="ECO:0000256" key="1">
    <source>
        <dbReference type="ARBA" id="ARBA00009500"/>
    </source>
</evidence>
<dbReference type="Gene3D" id="3.30.497.10">
    <property type="entry name" value="Antithrombin, subunit I, domain 2"/>
    <property type="match status" value="1"/>
</dbReference>
<gene>
    <name evidence="4" type="ORF">PEVE_00006507</name>
</gene>
<dbReference type="PANTHER" id="PTHR11461">
    <property type="entry name" value="SERINE PROTEASE INHIBITOR, SERPIN"/>
    <property type="match status" value="1"/>
</dbReference>
<dbReference type="Proteomes" id="UP001159427">
    <property type="component" value="Unassembled WGS sequence"/>
</dbReference>
<dbReference type="InterPro" id="IPR023796">
    <property type="entry name" value="Serpin_dom"/>
</dbReference>
<dbReference type="SMART" id="SM00093">
    <property type="entry name" value="SERPIN"/>
    <property type="match status" value="1"/>
</dbReference>